<evidence type="ECO:0008006" key="4">
    <source>
        <dbReference type="Google" id="ProtNLM"/>
    </source>
</evidence>
<comment type="caution">
    <text evidence="2">The sequence shown here is derived from an EMBL/GenBank/DDBJ whole genome shotgun (WGS) entry which is preliminary data.</text>
</comment>
<protein>
    <recommendedName>
        <fullName evidence="4">DUF1985 domain-containing protein</fullName>
    </recommendedName>
</protein>
<gene>
    <name evidence="2" type="ORF">HAX54_027552</name>
</gene>
<keyword evidence="1" id="KW-0732">Signal</keyword>
<accession>A0ABS8V5T1</accession>
<sequence length="134" mass="15169">MRFGLIIVACLSVFGIKEFAIMTGLNCHSPPRIGGDKLATKGEDSFNVLCARDVGKNIFPDWIKLSANYEAFNAYPWGREILKLTAEYLGIIPHLRHQVKDFSEKVSSPRILRWLGAKNNKVVYVDLFTPLETR</sequence>
<dbReference type="EMBL" id="JACEIK010003345">
    <property type="protein sequence ID" value="MCD9641385.1"/>
    <property type="molecule type" value="Genomic_DNA"/>
</dbReference>
<dbReference type="PANTHER" id="PTHR48449">
    <property type="entry name" value="DUF1985 DOMAIN-CONTAINING PROTEIN"/>
    <property type="match status" value="1"/>
</dbReference>
<keyword evidence="3" id="KW-1185">Reference proteome</keyword>
<feature type="signal peptide" evidence="1">
    <location>
        <begin position="1"/>
        <end position="15"/>
    </location>
</feature>
<organism evidence="2 3">
    <name type="scientific">Datura stramonium</name>
    <name type="common">Jimsonweed</name>
    <name type="synonym">Common thornapple</name>
    <dbReference type="NCBI Taxonomy" id="4076"/>
    <lineage>
        <taxon>Eukaryota</taxon>
        <taxon>Viridiplantae</taxon>
        <taxon>Streptophyta</taxon>
        <taxon>Embryophyta</taxon>
        <taxon>Tracheophyta</taxon>
        <taxon>Spermatophyta</taxon>
        <taxon>Magnoliopsida</taxon>
        <taxon>eudicotyledons</taxon>
        <taxon>Gunneridae</taxon>
        <taxon>Pentapetalae</taxon>
        <taxon>asterids</taxon>
        <taxon>lamiids</taxon>
        <taxon>Solanales</taxon>
        <taxon>Solanaceae</taxon>
        <taxon>Solanoideae</taxon>
        <taxon>Datureae</taxon>
        <taxon>Datura</taxon>
    </lineage>
</organism>
<proteinExistence type="predicted"/>
<evidence type="ECO:0000313" key="2">
    <source>
        <dbReference type="EMBL" id="MCD9641385.1"/>
    </source>
</evidence>
<dbReference type="Proteomes" id="UP000823775">
    <property type="component" value="Unassembled WGS sequence"/>
</dbReference>
<evidence type="ECO:0000313" key="3">
    <source>
        <dbReference type="Proteomes" id="UP000823775"/>
    </source>
</evidence>
<name>A0ABS8V5T1_DATST</name>
<feature type="non-terminal residue" evidence="2">
    <location>
        <position position="134"/>
    </location>
</feature>
<feature type="chain" id="PRO_5047253152" description="DUF1985 domain-containing protein" evidence="1">
    <location>
        <begin position="16"/>
        <end position="134"/>
    </location>
</feature>
<reference evidence="2 3" key="1">
    <citation type="journal article" date="2021" name="BMC Genomics">
        <title>Datura genome reveals duplications of psychoactive alkaloid biosynthetic genes and high mutation rate following tissue culture.</title>
        <authorList>
            <person name="Rajewski A."/>
            <person name="Carter-House D."/>
            <person name="Stajich J."/>
            <person name="Litt A."/>
        </authorList>
    </citation>
    <scope>NUCLEOTIDE SEQUENCE [LARGE SCALE GENOMIC DNA]</scope>
    <source>
        <strain evidence="2">AR-01</strain>
    </source>
</reference>
<dbReference type="PANTHER" id="PTHR48449:SF1">
    <property type="entry name" value="DUF1985 DOMAIN-CONTAINING PROTEIN"/>
    <property type="match status" value="1"/>
</dbReference>
<evidence type="ECO:0000256" key="1">
    <source>
        <dbReference type="SAM" id="SignalP"/>
    </source>
</evidence>